<comment type="caution">
    <text evidence="1">The sequence shown here is derived from an EMBL/GenBank/DDBJ whole genome shotgun (WGS) entry which is preliminary data.</text>
</comment>
<dbReference type="Proteomes" id="UP001176478">
    <property type="component" value="Unassembled WGS sequence"/>
</dbReference>
<dbReference type="EMBL" id="JAUQTG010000042">
    <property type="protein sequence ID" value="MDO7858980.1"/>
    <property type="molecule type" value="Genomic_DNA"/>
</dbReference>
<evidence type="ECO:0000313" key="2">
    <source>
        <dbReference type="Proteomes" id="UP001176478"/>
    </source>
</evidence>
<organism evidence="1 2">
    <name type="scientific">Providencia huashanensis</name>
    <dbReference type="NCBI Taxonomy" id="3037798"/>
    <lineage>
        <taxon>Bacteria</taxon>
        <taxon>Pseudomonadati</taxon>
        <taxon>Pseudomonadota</taxon>
        <taxon>Gammaproteobacteria</taxon>
        <taxon>Enterobacterales</taxon>
        <taxon>Morganellaceae</taxon>
        <taxon>Providencia</taxon>
    </lineage>
</organism>
<name>A0ABT9B0C9_9GAMM</name>
<reference evidence="1" key="1">
    <citation type="submission" date="2023-07" db="EMBL/GenBank/DDBJ databases">
        <authorList>
            <person name="Yang W."/>
            <person name="Chen J."/>
            <person name="Ji P."/>
            <person name="Hu F."/>
        </authorList>
    </citation>
    <scope>NUCLEOTIDE SEQUENCE</scope>
    <source>
        <strain evidence="1">CRE-138-0111</strain>
    </source>
</reference>
<reference evidence="1" key="2">
    <citation type="journal article" date="2024" name="Int. J. Antimicrob. Agents">
        <title>Identification of a novel Providencia species showing multi-drug-resistant in three patients with hospital-acquired infection.</title>
        <authorList>
            <person name="Yang W."/>
            <person name="Chen J."/>
            <person name="Yang F."/>
            <person name="Ji P."/>
            <person name="Shen S."/>
            <person name="Yin D."/>
            <person name="Hu F."/>
        </authorList>
    </citation>
    <scope>NUCLEOTIDE SEQUENCE</scope>
    <source>
        <strain evidence="1">CRE-138-0111</strain>
    </source>
</reference>
<evidence type="ECO:0000313" key="1">
    <source>
        <dbReference type="EMBL" id="MDO7858980.1"/>
    </source>
</evidence>
<gene>
    <name evidence="1" type="ORF">Q5E86_22215</name>
</gene>
<sequence length="58" mass="7062">MFTRTSIQWPFGISQGPRFLIRRRFRFGTRDKWWCSQAQSIMGISDGKTLKWFYDMHT</sequence>
<accession>A0ABT9B0C9</accession>
<protein>
    <submittedName>
        <fullName evidence="1">Uncharacterized protein</fullName>
    </submittedName>
</protein>
<proteinExistence type="predicted"/>
<keyword evidence="2" id="KW-1185">Reference proteome</keyword>